<sequence>MKYEKVILDTDICIKIGNYEKVKFLEILIPKIVKKAYMHKYVYENELLTPKNAKVQIDNLIKCGTIEILDEDKL</sequence>
<accession>A0AAE8FPK3</accession>
<protein>
    <submittedName>
        <fullName evidence="1">Uncharacterized protein</fullName>
    </submittedName>
</protein>
<feature type="non-terminal residue" evidence="1">
    <location>
        <position position="74"/>
    </location>
</feature>
<evidence type="ECO:0000313" key="2">
    <source>
        <dbReference type="Proteomes" id="UP000273641"/>
    </source>
</evidence>
<dbReference type="EMBL" id="RQNR01000055">
    <property type="protein sequence ID" value="RQN21866.1"/>
    <property type="molecule type" value="Genomic_DNA"/>
</dbReference>
<gene>
    <name evidence="1" type="ORF">EHZ11_15890</name>
</gene>
<proteinExistence type="predicted"/>
<name>A0AAE8FPK3_CLOPF</name>
<comment type="caution">
    <text evidence="1">The sequence shown here is derived from an EMBL/GenBank/DDBJ whole genome shotgun (WGS) entry which is preliminary data.</text>
</comment>
<dbReference type="AlphaFoldDB" id="A0AAE8FPK3"/>
<dbReference type="Proteomes" id="UP000273641">
    <property type="component" value="Unassembled WGS sequence"/>
</dbReference>
<reference evidence="1 2" key="1">
    <citation type="submission" date="2018-11" db="EMBL/GenBank/DDBJ databases">
        <title>Draft genome sequences of potential pathogenic Clostridium perfringens from environmental surface water in the North West Province, South Africa.</title>
        <authorList>
            <person name="Fourie J.C.J."/>
            <person name="Sanko T.J."/>
            <person name="Bezuidenhout C."/>
            <person name="Mienie C."/>
            <person name="Adeleke R."/>
        </authorList>
    </citation>
    <scope>NUCLEOTIDE SEQUENCE [LARGE SCALE GENOMIC DNA]</scope>
    <source>
        <strain evidence="1 2">SC4-C13</strain>
    </source>
</reference>
<organism evidence="1 2">
    <name type="scientific">Clostridium perfringens</name>
    <dbReference type="NCBI Taxonomy" id="1502"/>
    <lineage>
        <taxon>Bacteria</taxon>
        <taxon>Bacillati</taxon>
        <taxon>Bacillota</taxon>
        <taxon>Clostridia</taxon>
        <taxon>Eubacteriales</taxon>
        <taxon>Clostridiaceae</taxon>
        <taxon>Clostridium</taxon>
    </lineage>
</organism>
<evidence type="ECO:0000313" key="1">
    <source>
        <dbReference type="EMBL" id="RQN21866.1"/>
    </source>
</evidence>